<evidence type="ECO:0008006" key="3">
    <source>
        <dbReference type="Google" id="ProtNLM"/>
    </source>
</evidence>
<evidence type="ECO:0000313" key="1">
    <source>
        <dbReference type="EMBL" id="KAF2209640.1"/>
    </source>
</evidence>
<dbReference type="InterPro" id="IPR011333">
    <property type="entry name" value="SKP1/BTB/POZ_sf"/>
</dbReference>
<dbReference type="Proteomes" id="UP000799539">
    <property type="component" value="Unassembled WGS sequence"/>
</dbReference>
<reference evidence="1" key="1">
    <citation type="journal article" date="2020" name="Stud. Mycol.">
        <title>101 Dothideomycetes genomes: a test case for predicting lifestyles and emergence of pathogens.</title>
        <authorList>
            <person name="Haridas S."/>
            <person name="Albert R."/>
            <person name="Binder M."/>
            <person name="Bloem J."/>
            <person name="Labutti K."/>
            <person name="Salamov A."/>
            <person name="Andreopoulos B."/>
            <person name="Baker S."/>
            <person name="Barry K."/>
            <person name="Bills G."/>
            <person name="Bluhm B."/>
            <person name="Cannon C."/>
            <person name="Castanera R."/>
            <person name="Culley D."/>
            <person name="Daum C."/>
            <person name="Ezra D."/>
            <person name="Gonzalez J."/>
            <person name="Henrissat B."/>
            <person name="Kuo A."/>
            <person name="Liang C."/>
            <person name="Lipzen A."/>
            <person name="Lutzoni F."/>
            <person name="Magnuson J."/>
            <person name="Mondo S."/>
            <person name="Nolan M."/>
            <person name="Ohm R."/>
            <person name="Pangilinan J."/>
            <person name="Park H.-J."/>
            <person name="Ramirez L."/>
            <person name="Alfaro M."/>
            <person name="Sun H."/>
            <person name="Tritt A."/>
            <person name="Yoshinaga Y."/>
            <person name="Zwiers L.-H."/>
            <person name="Turgeon B."/>
            <person name="Goodwin S."/>
            <person name="Spatafora J."/>
            <person name="Crous P."/>
            <person name="Grigoriev I."/>
        </authorList>
    </citation>
    <scope>NUCLEOTIDE SEQUENCE</scope>
    <source>
        <strain evidence="1">SCOH1-5</strain>
    </source>
</reference>
<evidence type="ECO:0000313" key="2">
    <source>
        <dbReference type="Proteomes" id="UP000799539"/>
    </source>
</evidence>
<protein>
    <recommendedName>
        <fullName evidence="3">BTB domain-containing protein</fullName>
    </recommendedName>
</protein>
<dbReference type="Gene3D" id="3.30.710.10">
    <property type="entry name" value="Potassium Channel Kv1.1, Chain A"/>
    <property type="match status" value="1"/>
</dbReference>
<sequence>MTSLDHPTCAFFVQATDKMAEVQQLAPNGDVKLICSSAATEWSTEIIVSSVVLSLASPVFKVMLGPHFKEGATLASGEKLELPLPDDDAQAMLTICQVIHMRAVSCSPPTAKQLLNIALLADKYDCRLALSYAMGEWIQIARVTFSNQDRLDLFKVAYLMEYPKDFAEFGRLLVLNSPPKFHMTAPESIDDRLRRTIDKLSAHRDLTASIAARELSRTIDEECTETSAGFCLPNCTYLPTRLRNFMTSLSKSQIWPLIHFQDKSLQAMRAALKTFPQGYTTGLEYCDSKMCCQGDSLRPEHDMQLCVKHIVYKLEQSVPEPCLICVKEGHVETSVESGGCKGEHKRNA</sequence>
<gene>
    <name evidence="1" type="ORF">CERZMDRAFT_100423</name>
</gene>
<keyword evidence="2" id="KW-1185">Reference proteome</keyword>
<dbReference type="SUPFAM" id="SSF54695">
    <property type="entry name" value="POZ domain"/>
    <property type="match status" value="1"/>
</dbReference>
<proteinExistence type="predicted"/>
<name>A0A6A6F829_9PEZI</name>
<accession>A0A6A6F829</accession>
<dbReference type="EMBL" id="ML992686">
    <property type="protein sequence ID" value="KAF2209640.1"/>
    <property type="molecule type" value="Genomic_DNA"/>
</dbReference>
<dbReference type="OrthoDB" id="5361286at2759"/>
<organism evidence="1 2">
    <name type="scientific">Cercospora zeae-maydis SCOH1-5</name>
    <dbReference type="NCBI Taxonomy" id="717836"/>
    <lineage>
        <taxon>Eukaryota</taxon>
        <taxon>Fungi</taxon>
        <taxon>Dikarya</taxon>
        <taxon>Ascomycota</taxon>
        <taxon>Pezizomycotina</taxon>
        <taxon>Dothideomycetes</taxon>
        <taxon>Dothideomycetidae</taxon>
        <taxon>Mycosphaerellales</taxon>
        <taxon>Mycosphaerellaceae</taxon>
        <taxon>Cercospora</taxon>
    </lineage>
</organism>
<dbReference type="AlphaFoldDB" id="A0A6A6F829"/>